<accession>A0ACB9NS58</accession>
<dbReference type="EMBL" id="CM039431">
    <property type="protein sequence ID" value="KAI4338244.1"/>
    <property type="molecule type" value="Genomic_DNA"/>
</dbReference>
<proteinExistence type="predicted"/>
<reference evidence="1 2" key="1">
    <citation type="journal article" date="2022" name="DNA Res.">
        <title>Chromosomal-level genome assembly of the orchid tree Bauhinia variegata (Leguminosae; Cercidoideae) supports the allotetraploid origin hypothesis of Bauhinia.</title>
        <authorList>
            <person name="Zhong Y."/>
            <person name="Chen Y."/>
            <person name="Zheng D."/>
            <person name="Pang J."/>
            <person name="Liu Y."/>
            <person name="Luo S."/>
            <person name="Meng S."/>
            <person name="Qian L."/>
            <person name="Wei D."/>
            <person name="Dai S."/>
            <person name="Zhou R."/>
        </authorList>
    </citation>
    <scope>NUCLEOTIDE SEQUENCE [LARGE SCALE GENOMIC DNA]</scope>
    <source>
        <strain evidence="1">BV-YZ2020</strain>
    </source>
</reference>
<comment type="caution">
    <text evidence="1">The sequence shown here is derived from an EMBL/GenBank/DDBJ whole genome shotgun (WGS) entry which is preliminary data.</text>
</comment>
<protein>
    <submittedName>
        <fullName evidence="1">Uncharacterized protein</fullName>
    </submittedName>
</protein>
<evidence type="ECO:0000313" key="1">
    <source>
        <dbReference type="EMBL" id="KAI4338244.1"/>
    </source>
</evidence>
<sequence length="196" mass="22256">MEEEMKEGSSCRWGWCSTLKGYHLCKQFAKITETMKREIQKGEFNSFSHPAPIPDIEFSSSENFEYFESTTLASQQLLEALRNDSVYMIGLYGMGGCGKTTLAKEAGKKAKELKLFNHVVITAVSQTISVRRIQGEIADMLNFKFKSKTEVGKARELSLRLQSGERILIILDDGQRLNWKVLEFLCLKITMTTSFS</sequence>
<evidence type="ECO:0000313" key="2">
    <source>
        <dbReference type="Proteomes" id="UP000828941"/>
    </source>
</evidence>
<organism evidence="1 2">
    <name type="scientific">Bauhinia variegata</name>
    <name type="common">Purple orchid tree</name>
    <name type="synonym">Phanera variegata</name>
    <dbReference type="NCBI Taxonomy" id="167791"/>
    <lineage>
        <taxon>Eukaryota</taxon>
        <taxon>Viridiplantae</taxon>
        <taxon>Streptophyta</taxon>
        <taxon>Embryophyta</taxon>
        <taxon>Tracheophyta</taxon>
        <taxon>Spermatophyta</taxon>
        <taxon>Magnoliopsida</taxon>
        <taxon>eudicotyledons</taxon>
        <taxon>Gunneridae</taxon>
        <taxon>Pentapetalae</taxon>
        <taxon>rosids</taxon>
        <taxon>fabids</taxon>
        <taxon>Fabales</taxon>
        <taxon>Fabaceae</taxon>
        <taxon>Cercidoideae</taxon>
        <taxon>Cercideae</taxon>
        <taxon>Bauhiniinae</taxon>
        <taxon>Bauhinia</taxon>
    </lineage>
</organism>
<keyword evidence="2" id="KW-1185">Reference proteome</keyword>
<dbReference type="Proteomes" id="UP000828941">
    <property type="component" value="Chromosome 6"/>
</dbReference>
<gene>
    <name evidence="1" type="ORF">L6164_016587</name>
</gene>
<name>A0ACB9NS58_BAUVA</name>